<reference evidence="2 3" key="1">
    <citation type="submission" date="2023-06" db="EMBL/GenBank/DDBJ databases">
        <title>Sporosarcina sp. nov., isolated from Korean traditional fermented seafood 'Jeotgal'.</title>
        <authorList>
            <person name="Yang A.-I."/>
            <person name="Shin N.-R."/>
        </authorList>
    </citation>
    <scope>NUCLEOTIDE SEQUENCE [LARGE SCALE GENOMIC DNA]</scope>
    <source>
        <strain evidence="2 3">KCTC3840</strain>
    </source>
</reference>
<gene>
    <name evidence="2" type="ORF">QT716_14245</name>
</gene>
<feature type="transmembrane region" description="Helical" evidence="1">
    <location>
        <begin position="30"/>
        <end position="48"/>
    </location>
</feature>
<feature type="transmembrane region" description="Helical" evidence="1">
    <location>
        <begin position="7"/>
        <end position="24"/>
    </location>
</feature>
<evidence type="ECO:0000313" key="2">
    <source>
        <dbReference type="EMBL" id="MDW0111181.1"/>
    </source>
</evidence>
<evidence type="ECO:0000256" key="1">
    <source>
        <dbReference type="SAM" id="Phobius"/>
    </source>
</evidence>
<accession>A0ABU4G2I8</accession>
<keyword evidence="1" id="KW-0472">Membrane</keyword>
<comment type="caution">
    <text evidence="2">The sequence shown here is derived from an EMBL/GenBank/DDBJ whole genome shotgun (WGS) entry which is preliminary data.</text>
</comment>
<keyword evidence="1" id="KW-0812">Transmembrane</keyword>
<evidence type="ECO:0000313" key="3">
    <source>
        <dbReference type="Proteomes" id="UP001280629"/>
    </source>
</evidence>
<keyword evidence="3" id="KW-1185">Reference proteome</keyword>
<organism evidence="2 3">
    <name type="scientific">Sporosarcina aquimarina</name>
    <dbReference type="NCBI Taxonomy" id="114975"/>
    <lineage>
        <taxon>Bacteria</taxon>
        <taxon>Bacillati</taxon>
        <taxon>Bacillota</taxon>
        <taxon>Bacilli</taxon>
        <taxon>Bacillales</taxon>
        <taxon>Caryophanaceae</taxon>
        <taxon>Sporosarcina</taxon>
    </lineage>
</organism>
<name>A0ABU4G2I8_9BACL</name>
<keyword evidence="1" id="KW-1133">Transmembrane helix</keyword>
<protein>
    <submittedName>
        <fullName evidence="2">Uncharacterized protein</fullName>
    </submittedName>
</protein>
<sequence>MKLTKIVSYYLLALLILFLVLSIATGNWKFFIFSIVPIALAFAALTAVSRKNGPISTK</sequence>
<dbReference type="EMBL" id="JAUBDH010000010">
    <property type="protein sequence ID" value="MDW0111181.1"/>
    <property type="molecule type" value="Genomic_DNA"/>
</dbReference>
<proteinExistence type="predicted"/>
<dbReference type="Proteomes" id="UP001280629">
    <property type="component" value="Unassembled WGS sequence"/>
</dbReference>